<dbReference type="EMBL" id="JACHGT010000016">
    <property type="protein sequence ID" value="MBB6038405.1"/>
    <property type="molecule type" value="Genomic_DNA"/>
</dbReference>
<dbReference type="Gene3D" id="3.10.450.50">
    <property type="match status" value="1"/>
</dbReference>
<organism evidence="2 3">
    <name type="scientific">Phytomonospora endophytica</name>
    <dbReference type="NCBI Taxonomy" id="714109"/>
    <lineage>
        <taxon>Bacteria</taxon>
        <taxon>Bacillati</taxon>
        <taxon>Actinomycetota</taxon>
        <taxon>Actinomycetes</taxon>
        <taxon>Micromonosporales</taxon>
        <taxon>Micromonosporaceae</taxon>
        <taxon>Phytomonospora</taxon>
    </lineage>
</organism>
<dbReference type="InterPro" id="IPR037401">
    <property type="entry name" value="SnoaL-like"/>
</dbReference>
<sequence>MDKINDTRAVLTAFLTDLGAEDFDAVGGHFAETVDWKVNWPEREHPATPWIRARSTPADAADNFRVIAAHHIRDKAGFELDRILVDGDDAVVLGVTRQTSRATGKSFAAMVAVHMTVTDGKISRYHVYEDSLAVAEAHGVS</sequence>
<gene>
    <name evidence="2" type="ORF">HNR73_006288</name>
</gene>
<dbReference type="AlphaFoldDB" id="A0A841FQH2"/>
<keyword evidence="3" id="KW-1185">Reference proteome</keyword>
<dbReference type="RefSeq" id="WP_184791201.1">
    <property type="nucleotide sequence ID" value="NZ_BONT01000009.1"/>
</dbReference>
<reference evidence="2 3" key="1">
    <citation type="submission" date="2020-08" db="EMBL/GenBank/DDBJ databases">
        <title>Genomic Encyclopedia of Type Strains, Phase IV (KMG-IV): sequencing the most valuable type-strain genomes for metagenomic binning, comparative biology and taxonomic classification.</title>
        <authorList>
            <person name="Goeker M."/>
        </authorList>
    </citation>
    <scope>NUCLEOTIDE SEQUENCE [LARGE SCALE GENOMIC DNA]</scope>
    <source>
        <strain evidence="2 3">YIM 65646</strain>
    </source>
</reference>
<dbReference type="InterPro" id="IPR032710">
    <property type="entry name" value="NTF2-like_dom_sf"/>
</dbReference>
<protein>
    <recommendedName>
        <fullName evidence="1">SnoaL-like domain-containing protein</fullName>
    </recommendedName>
</protein>
<dbReference type="Proteomes" id="UP000548476">
    <property type="component" value="Unassembled WGS sequence"/>
</dbReference>
<dbReference type="SUPFAM" id="SSF54427">
    <property type="entry name" value="NTF2-like"/>
    <property type="match status" value="1"/>
</dbReference>
<evidence type="ECO:0000313" key="2">
    <source>
        <dbReference type="EMBL" id="MBB6038405.1"/>
    </source>
</evidence>
<dbReference type="Pfam" id="PF12680">
    <property type="entry name" value="SnoaL_2"/>
    <property type="match status" value="1"/>
</dbReference>
<feature type="domain" description="SnoaL-like" evidence="1">
    <location>
        <begin position="12"/>
        <end position="125"/>
    </location>
</feature>
<evidence type="ECO:0000259" key="1">
    <source>
        <dbReference type="Pfam" id="PF12680"/>
    </source>
</evidence>
<evidence type="ECO:0000313" key="3">
    <source>
        <dbReference type="Proteomes" id="UP000548476"/>
    </source>
</evidence>
<name>A0A841FQH2_9ACTN</name>
<proteinExistence type="predicted"/>
<comment type="caution">
    <text evidence="2">The sequence shown here is derived from an EMBL/GenBank/DDBJ whole genome shotgun (WGS) entry which is preliminary data.</text>
</comment>
<accession>A0A841FQH2</accession>